<dbReference type="RefSeq" id="WP_099521347.1">
    <property type="nucleotide sequence ID" value="NZ_CP016808.1"/>
</dbReference>
<accession>A0A1B2DRW3</accession>
<dbReference type="AlphaFoldDB" id="A0A1B2DRW3"/>
<sequence>MINTWWWQAIGAVLFAGMIVTTFLEFYEVKISRARKAKMPSCNWTFSDKQIIGYMEYSTTSRKRQRGIS</sequence>
<evidence type="ECO:0000313" key="2">
    <source>
        <dbReference type="EMBL" id="ANY70437.1"/>
    </source>
</evidence>
<protein>
    <submittedName>
        <fullName evidence="2">Uncharacterized protein</fullName>
    </submittedName>
</protein>
<name>A0A1B2DRW3_9BACL</name>
<gene>
    <name evidence="2" type="ORF">BBD42_31025</name>
</gene>
<reference evidence="2" key="1">
    <citation type="submission" date="2016-08" db="EMBL/GenBank/DDBJ databases">
        <title>Complete Genome Seqeunce of Paenibacillus sp. BIHB 4019 from tea rhizoplane.</title>
        <authorList>
            <person name="Thakur R."/>
            <person name="Swarnkar M.K."/>
            <person name="Gulati A."/>
        </authorList>
    </citation>
    <scope>NUCLEOTIDE SEQUENCE [LARGE SCALE GENOMIC DNA]</scope>
    <source>
        <strain evidence="2">BIHB4019</strain>
    </source>
</reference>
<keyword evidence="1" id="KW-0812">Transmembrane</keyword>
<feature type="transmembrane region" description="Helical" evidence="1">
    <location>
        <begin position="6"/>
        <end position="27"/>
    </location>
</feature>
<keyword evidence="1" id="KW-0472">Membrane</keyword>
<proteinExistence type="predicted"/>
<dbReference type="EMBL" id="CP016808">
    <property type="protein sequence ID" value="ANY70437.1"/>
    <property type="molecule type" value="Genomic_DNA"/>
</dbReference>
<organism evidence="2">
    <name type="scientific">Paenibacillus sp. BIHB 4019</name>
    <dbReference type="NCBI Taxonomy" id="1870819"/>
    <lineage>
        <taxon>Bacteria</taxon>
        <taxon>Bacillati</taxon>
        <taxon>Bacillota</taxon>
        <taxon>Bacilli</taxon>
        <taxon>Bacillales</taxon>
        <taxon>Paenibacillaceae</taxon>
        <taxon>Paenibacillus</taxon>
    </lineage>
</organism>
<keyword evidence="1" id="KW-1133">Transmembrane helix</keyword>
<evidence type="ECO:0000256" key="1">
    <source>
        <dbReference type="SAM" id="Phobius"/>
    </source>
</evidence>